<sequence>MIHKSKISRLILIVFLILSCAKQIDKKFDSKKWKNWEETEANLFLRWDMRNDLIEDHKLKGLSQKEIIDLLGEPEKKFKDQFRYNLGPARKGINYGTLIFEFKNGTVVSYQIING</sequence>
<accession>A0ABU3CPY8</accession>
<dbReference type="PROSITE" id="PS51257">
    <property type="entry name" value="PROKAR_LIPOPROTEIN"/>
    <property type="match status" value="1"/>
</dbReference>
<dbReference type="EMBL" id="JAVRHO010000043">
    <property type="protein sequence ID" value="MDT0648405.1"/>
    <property type="molecule type" value="Genomic_DNA"/>
</dbReference>
<dbReference type="EMBL" id="JAVRHO010000043">
    <property type="protein sequence ID" value="MDT0648409.1"/>
    <property type="molecule type" value="Genomic_DNA"/>
</dbReference>
<evidence type="ECO:0000313" key="1">
    <source>
        <dbReference type="EMBL" id="MDT0648405.1"/>
    </source>
</evidence>
<dbReference type="Proteomes" id="UP001245285">
    <property type="component" value="Unassembled WGS sequence"/>
</dbReference>
<gene>
    <name evidence="1" type="ORF">RM545_17065</name>
    <name evidence="2" type="ORF">RM545_17085</name>
</gene>
<reference evidence="2 3" key="1">
    <citation type="submission" date="2023-09" db="EMBL/GenBank/DDBJ databases">
        <authorList>
            <person name="Rey-Velasco X."/>
        </authorList>
    </citation>
    <scope>NUCLEOTIDE SEQUENCE [LARGE SCALE GENOMIC DNA]</scope>
    <source>
        <strain evidence="2 3">F260</strain>
    </source>
</reference>
<organism evidence="2 3">
    <name type="scientific">Autumnicola lenta</name>
    <dbReference type="NCBI Taxonomy" id="3075593"/>
    <lineage>
        <taxon>Bacteria</taxon>
        <taxon>Pseudomonadati</taxon>
        <taxon>Bacteroidota</taxon>
        <taxon>Flavobacteriia</taxon>
        <taxon>Flavobacteriales</taxon>
        <taxon>Flavobacteriaceae</taxon>
        <taxon>Autumnicola</taxon>
    </lineage>
</organism>
<keyword evidence="3" id="KW-1185">Reference proteome</keyword>
<evidence type="ECO:0000313" key="2">
    <source>
        <dbReference type="EMBL" id="MDT0648409.1"/>
    </source>
</evidence>
<evidence type="ECO:0008006" key="4">
    <source>
        <dbReference type="Google" id="ProtNLM"/>
    </source>
</evidence>
<name>A0ABU3CPY8_9FLAO</name>
<evidence type="ECO:0000313" key="3">
    <source>
        <dbReference type="Proteomes" id="UP001245285"/>
    </source>
</evidence>
<comment type="caution">
    <text evidence="2">The sequence shown here is derived from an EMBL/GenBank/DDBJ whole genome shotgun (WGS) entry which is preliminary data.</text>
</comment>
<dbReference type="RefSeq" id="WP_311496497.1">
    <property type="nucleotide sequence ID" value="NZ_JAVRHO010000043.1"/>
</dbReference>
<protein>
    <recommendedName>
        <fullName evidence="4">Lipoprotein SmpA/OmlA domain-containing protein</fullName>
    </recommendedName>
</protein>
<proteinExistence type="predicted"/>